<dbReference type="GO" id="GO:0008017">
    <property type="term" value="F:microtubule binding"/>
    <property type="evidence" value="ECO:0007669"/>
    <property type="project" value="InterPro"/>
</dbReference>
<dbReference type="Gramene" id="OE9A101099T1">
    <property type="protein sequence ID" value="OE9A101099C1"/>
    <property type="gene ID" value="OE9A101099"/>
</dbReference>
<dbReference type="Proteomes" id="UP000594638">
    <property type="component" value="Unassembled WGS sequence"/>
</dbReference>
<accession>A0A8S0ULG6</accession>
<dbReference type="GO" id="GO:0009826">
    <property type="term" value="P:unidimensional cell growth"/>
    <property type="evidence" value="ECO:0007669"/>
    <property type="project" value="TreeGrafter"/>
</dbReference>
<gene>
    <name evidence="3" type="ORF">OLEA9_A101099</name>
</gene>
<feature type="domain" description="TORTIFOLIA1/SINE1-2 N-terminal" evidence="2">
    <location>
        <begin position="28"/>
        <end position="98"/>
    </location>
</feature>
<comment type="caution">
    <text evidence="3">The sequence shown here is derived from an EMBL/GenBank/DDBJ whole genome shotgun (WGS) entry which is preliminary data.</text>
</comment>
<reference evidence="3 4" key="1">
    <citation type="submission" date="2019-12" db="EMBL/GenBank/DDBJ databases">
        <authorList>
            <person name="Alioto T."/>
            <person name="Alioto T."/>
            <person name="Gomez Garrido J."/>
        </authorList>
    </citation>
    <scope>NUCLEOTIDE SEQUENCE [LARGE SCALE GENOMIC DNA]</scope>
</reference>
<dbReference type="PANTHER" id="PTHR31355:SF7">
    <property type="entry name" value="MICROTUBULE-ASSOCIATED PROTEIN TORTIFOLIA1"/>
    <property type="match status" value="1"/>
</dbReference>
<evidence type="ECO:0000259" key="2">
    <source>
        <dbReference type="Pfam" id="PF24714"/>
    </source>
</evidence>
<dbReference type="AlphaFoldDB" id="A0A8S0ULG6"/>
<keyword evidence="4" id="KW-1185">Reference proteome</keyword>
<dbReference type="InterPro" id="IPR033337">
    <property type="entry name" value="TORTIFOLIA1/SINE1-2"/>
</dbReference>
<sequence length="108" mass="11384">MSSQKSSKPSNPSNQSGPPRSSSASSSSSLSSHLAMRLKDSDSQVREAYYDTVGSMSALYLKGGGGSDGMASLFVKLLFEVIGENNKAAQGRAAMCKALGDRLFIWTI</sequence>
<dbReference type="GO" id="GO:0010031">
    <property type="term" value="P:circumnutation"/>
    <property type="evidence" value="ECO:0007669"/>
    <property type="project" value="TreeGrafter"/>
</dbReference>
<organism evidence="3 4">
    <name type="scientific">Olea europaea subsp. europaea</name>
    <dbReference type="NCBI Taxonomy" id="158383"/>
    <lineage>
        <taxon>Eukaryota</taxon>
        <taxon>Viridiplantae</taxon>
        <taxon>Streptophyta</taxon>
        <taxon>Embryophyta</taxon>
        <taxon>Tracheophyta</taxon>
        <taxon>Spermatophyta</taxon>
        <taxon>Magnoliopsida</taxon>
        <taxon>eudicotyledons</taxon>
        <taxon>Gunneridae</taxon>
        <taxon>Pentapetalae</taxon>
        <taxon>asterids</taxon>
        <taxon>lamiids</taxon>
        <taxon>Lamiales</taxon>
        <taxon>Oleaceae</taxon>
        <taxon>Oleeae</taxon>
        <taxon>Olea</taxon>
    </lineage>
</organism>
<dbReference type="EMBL" id="CACTIH010007881">
    <property type="protein sequence ID" value="CAA3018613.1"/>
    <property type="molecule type" value="Genomic_DNA"/>
</dbReference>
<dbReference type="InterPro" id="IPR057600">
    <property type="entry name" value="TORTIFOLIA1/SINE1-2_N"/>
</dbReference>
<evidence type="ECO:0000313" key="4">
    <source>
        <dbReference type="Proteomes" id="UP000594638"/>
    </source>
</evidence>
<feature type="compositionally biased region" description="Low complexity" evidence="1">
    <location>
        <begin position="1"/>
        <end position="32"/>
    </location>
</feature>
<evidence type="ECO:0000256" key="1">
    <source>
        <dbReference type="SAM" id="MobiDB-lite"/>
    </source>
</evidence>
<evidence type="ECO:0000313" key="3">
    <source>
        <dbReference type="EMBL" id="CAA3018613.1"/>
    </source>
</evidence>
<proteinExistence type="predicted"/>
<dbReference type="GO" id="GO:0010005">
    <property type="term" value="C:cortical microtubule, transverse to long axis"/>
    <property type="evidence" value="ECO:0007669"/>
    <property type="project" value="TreeGrafter"/>
</dbReference>
<dbReference type="Pfam" id="PF24714">
    <property type="entry name" value="TOR1L1_N"/>
    <property type="match status" value="1"/>
</dbReference>
<protein>
    <recommendedName>
        <fullName evidence="2">TORTIFOLIA1/SINE1-2 N-terminal domain-containing protein</fullName>
    </recommendedName>
</protein>
<feature type="region of interest" description="Disordered" evidence="1">
    <location>
        <begin position="1"/>
        <end position="39"/>
    </location>
</feature>
<name>A0A8S0ULG6_OLEEU</name>
<dbReference type="PANTHER" id="PTHR31355">
    <property type="entry name" value="MICROTUBULE-ASSOCIATED PROTEIN TORTIFOLIA1"/>
    <property type="match status" value="1"/>
</dbReference>